<keyword evidence="2" id="KW-1185">Reference proteome</keyword>
<evidence type="ECO:0008006" key="3">
    <source>
        <dbReference type="Google" id="ProtNLM"/>
    </source>
</evidence>
<dbReference type="InterPro" id="IPR044699">
    <property type="entry name" value="MAKR6"/>
</dbReference>
<evidence type="ECO:0000313" key="2">
    <source>
        <dbReference type="Proteomes" id="UP001497480"/>
    </source>
</evidence>
<organism evidence="1 2">
    <name type="scientific">Lupinus luteus</name>
    <name type="common">European yellow lupine</name>
    <dbReference type="NCBI Taxonomy" id="3873"/>
    <lineage>
        <taxon>Eukaryota</taxon>
        <taxon>Viridiplantae</taxon>
        <taxon>Streptophyta</taxon>
        <taxon>Embryophyta</taxon>
        <taxon>Tracheophyta</taxon>
        <taxon>Spermatophyta</taxon>
        <taxon>Magnoliopsida</taxon>
        <taxon>eudicotyledons</taxon>
        <taxon>Gunneridae</taxon>
        <taxon>Pentapetalae</taxon>
        <taxon>rosids</taxon>
        <taxon>fabids</taxon>
        <taxon>Fabales</taxon>
        <taxon>Fabaceae</taxon>
        <taxon>Papilionoideae</taxon>
        <taxon>50 kb inversion clade</taxon>
        <taxon>genistoids sensu lato</taxon>
        <taxon>core genistoids</taxon>
        <taxon>Genisteae</taxon>
        <taxon>Lupinus</taxon>
    </lineage>
</organism>
<evidence type="ECO:0000313" key="1">
    <source>
        <dbReference type="EMBL" id="CAL0318258.1"/>
    </source>
</evidence>
<reference evidence="1 2" key="1">
    <citation type="submission" date="2024-03" db="EMBL/GenBank/DDBJ databases">
        <authorList>
            <person name="Martinez-Hernandez J."/>
        </authorList>
    </citation>
    <scope>NUCLEOTIDE SEQUENCE [LARGE SCALE GENOMIC DNA]</scope>
</reference>
<sequence>MQAPVPLASDSFSYSWLSNSIFPLDGLEDPHIESVYSFYGNSEFNSIKINSHNSVAECQSFNFDPSIIHSPLVIVHADELFSDGILRPVLFDPTKFMSCNALESDPIQTKHSSSFSSKSDSPRTVETHECFLRRWRKSTKRNLVEFFRYVNQWCHKIRHSRKSMRIDDIDKRDWQVKSLSNSQPLSPIPVSNNHFAILETKFFSYSFQENDPSIGKEKRILKKMEVESS</sequence>
<protein>
    <recommendedName>
        <fullName evidence="3">Membrane-associated kinase regulator 6</fullName>
    </recommendedName>
</protein>
<gene>
    <name evidence="1" type="ORF">LLUT_LOCUS19318</name>
</gene>
<dbReference type="EMBL" id="CAXHTB010000013">
    <property type="protein sequence ID" value="CAL0318258.1"/>
    <property type="molecule type" value="Genomic_DNA"/>
</dbReference>
<proteinExistence type="predicted"/>
<comment type="caution">
    <text evidence="1">The sequence shown here is derived from an EMBL/GenBank/DDBJ whole genome shotgun (WGS) entry which is preliminary data.</text>
</comment>
<dbReference type="PANTHER" id="PTHR34576:SF14">
    <property type="entry name" value="MEMBRANE-ASSOCIATED KINASE REGULATOR 6"/>
    <property type="match status" value="1"/>
</dbReference>
<dbReference type="PANTHER" id="PTHR34576">
    <property type="entry name" value="MEMBRANE-ASSOCIATED KINASE REGULATOR 6-RELATED"/>
    <property type="match status" value="1"/>
</dbReference>
<dbReference type="Proteomes" id="UP001497480">
    <property type="component" value="Unassembled WGS sequence"/>
</dbReference>
<accession>A0AAV1X9I7</accession>
<dbReference type="AlphaFoldDB" id="A0AAV1X9I7"/>
<name>A0AAV1X9I7_LUPLU</name>